<gene>
    <name evidence="7" type="ORF">Bpfe_029116</name>
</gene>
<dbReference type="InterPro" id="IPR041792">
    <property type="entry name" value="MPP_PAP"/>
</dbReference>
<evidence type="ECO:0000313" key="8">
    <source>
        <dbReference type="Proteomes" id="UP001233172"/>
    </source>
</evidence>
<evidence type="ECO:0000256" key="2">
    <source>
        <dbReference type="SAM" id="MobiDB-lite"/>
    </source>
</evidence>
<feature type="signal peptide" evidence="4">
    <location>
        <begin position="1"/>
        <end position="19"/>
    </location>
</feature>
<reference evidence="7" key="2">
    <citation type="submission" date="2023-04" db="EMBL/GenBank/DDBJ databases">
        <authorList>
            <person name="Bu L."/>
            <person name="Lu L."/>
            <person name="Laidemitt M.R."/>
            <person name="Zhang S.M."/>
            <person name="Mutuku M."/>
            <person name="Mkoji G."/>
            <person name="Steinauer M."/>
            <person name="Loker E.S."/>
        </authorList>
    </citation>
    <scope>NUCLEOTIDE SEQUENCE</scope>
    <source>
        <strain evidence="7">KasaAsao</strain>
        <tissue evidence="7">Whole Snail</tissue>
    </source>
</reference>
<feature type="domain" description="Purple acid phosphatase N-terminal" evidence="6">
    <location>
        <begin position="28"/>
        <end position="119"/>
    </location>
</feature>
<keyword evidence="3" id="KW-0812">Transmembrane</keyword>
<reference evidence="7" key="1">
    <citation type="journal article" date="2023" name="PLoS Negl. Trop. Dis.">
        <title>A genome sequence for Biomphalaria pfeifferi, the major vector snail for the human-infecting parasite Schistosoma mansoni.</title>
        <authorList>
            <person name="Bu L."/>
            <person name="Lu L."/>
            <person name="Laidemitt M.R."/>
            <person name="Zhang S.M."/>
            <person name="Mutuku M."/>
            <person name="Mkoji G."/>
            <person name="Steinauer M."/>
            <person name="Loker E.S."/>
        </authorList>
    </citation>
    <scope>NUCLEOTIDE SEQUENCE</scope>
    <source>
        <strain evidence="7">KasaAsao</strain>
    </source>
</reference>
<dbReference type="Pfam" id="PF16656">
    <property type="entry name" value="Pur_ac_phosph_N"/>
    <property type="match status" value="1"/>
</dbReference>
<dbReference type="AlphaFoldDB" id="A0AAD8AUX6"/>
<keyword evidence="3" id="KW-1133">Transmembrane helix</keyword>
<dbReference type="CDD" id="cd00839">
    <property type="entry name" value="MPP_PAPs"/>
    <property type="match status" value="1"/>
</dbReference>
<feature type="chain" id="PRO_5042105551" evidence="4">
    <location>
        <begin position="20"/>
        <end position="551"/>
    </location>
</feature>
<comment type="caution">
    <text evidence="7">The sequence shown here is derived from an EMBL/GenBank/DDBJ whole genome shotgun (WGS) entry which is preliminary data.</text>
</comment>
<dbReference type="Gene3D" id="2.60.40.380">
    <property type="entry name" value="Purple acid phosphatase-like, N-terminal"/>
    <property type="match status" value="1"/>
</dbReference>
<keyword evidence="3" id="KW-0472">Membrane</keyword>
<dbReference type="GO" id="GO:0003993">
    <property type="term" value="F:acid phosphatase activity"/>
    <property type="evidence" value="ECO:0007669"/>
    <property type="project" value="InterPro"/>
</dbReference>
<accession>A0AAD8AUX6</accession>
<dbReference type="InterPro" id="IPR008963">
    <property type="entry name" value="Purple_acid_Pase-like_N"/>
</dbReference>
<dbReference type="Proteomes" id="UP001233172">
    <property type="component" value="Unassembled WGS sequence"/>
</dbReference>
<feature type="compositionally biased region" description="Acidic residues" evidence="2">
    <location>
        <begin position="526"/>
        <end position="538"/>
    </location>
</feature>
<evidence type="ECO:0000256" key="3">
    <source>
        <dbReference type="SAM" id="Phobius"/>
    </source>
</evidence>
<dbReference type="InterPro" id="IPR029052">
    <property type="entry name" value="Metallo-depent_PP-like"/>
</dbReference>
<proteinExistence type="predicted"/>
<dbReference type="InterPro" id="IPR015914">
    <property type="entry name" value="PAPs_N"/>
</dbReference>
<evidence type="ECO:0000256" key="4">
    <source>
        <dbReference type="SAM" id="SignalP"/>
    </source>
</evidence>
<sequence length="551" mass="61891">MRLSFLSLTLTLVVIFTSADKLVDECTPRQVHLSYGKLTTEFVIVWSTVGQCTAVVHYGTGPWSINQQETGKSVQFNENISGLKWLHRVLLKQLEFGTTYFYTPNTDKSSAASRFFFKTPPSNSSLPVELLVVSELNSSSSARTFMIDEAQKGKLSAILHTGNIALNLSSENGTVGDEYLKRIEPAVAVVPYLVSAGPNEVEEETFTHYLHRFSMPDTEWPMSIDKMWYSLDLGPVHLISFSSEVFYLKDNKYATAQHNWLIKDLEAAGKNRQNVPWLIAFGNRPFYCTYENPHLDCNQKKSNIKTGLEDIFFHYGVDLVIQSYGGAYERTYPMLKNVATATNYSNPNGPVYIISGSANHYDLEYNFTDPAPNWSAFRFVNESVLTVGRLRVVNASALEYEQVNVKDSSVIDTFVIQQEHHGQFSMQDLSSNIVAEVDKNIVDAGGKPGHLNIDEVKAPKSPVEALLEGDTKLRIIIGGSCAGVAVILVSMFIFAKKCKRKSKSTRRWEQMDINYGKKFYTKAPEKDEDNDFEIDMSEGTEPTRKLLNADN</sequence>
<keyword evidence="1 4" id="KW-0732">Signal</keyword>
<dbReference type="GO" id="GO:0046872">
    <property type="term" value="F:metal ion binding"/>
    <property type="evidence" value="ECO:0007669"/>
    <property type="project" value="InterPro"/>
</dbReference>
<protein>
    <submittedName>
        <fullName evidence="7">Iron/zinc purple acid phosphatase-like protein</fullName>
    </submittedName>
</protein>
<dbReference type="SUPFAM" id="SSF56300">
    <property type="entry name" value="Metallo-dependent phosphatases"/>
    <property type="match status" value="1"/>
</dbReference>
<organism evidence="7 8">
    <name type="scientific">Biomphalaria pfeifferi</name>
    <name type="common">Bloodfluke planorb</name>
    <name type="synonym">Freshwater snail</name>
    <dbReference type="NCBI Taxonomy" id="112525"/>
    <lineage>
        <taxon>Eukaryota</taxon>
        <taxon>Metazoa</taxon>
        <taxon>Spiralia</taxon>
        <taxon>Lophotrochozoa</taxon>
        <taxon>Mollusca</taxon>
        <taxon>Gastropoda</taxon>
        <taxon>Heterobranchia</taxon>
        <taxon>Euthyneura</taxon>
        <taxon>Panpulmonata</taxon>
        <taxon>Hygrophila</taxon>
        <taxon>Lymnaeoidea</taxon>
        <taxon>Planorbidae</taxon>
        <taxon>Biomphalaria</taxon>
    </lineage>
</organism>
<evidence type="ECO:0000256" key="1">
    <source>
        <dbReference type="ARBA" id="ARBA00022729"/>
    </source>
</evidence>
<evidence type="ECO:0000259" key="6">
    <source>
        <dbReference type="Pfam" id="PF16656"/>
    </source>
</evidence>
<dbReference type="SUPFAM" id="SSF49363">
    <property type="entry name" value="Purple acid phosphatase, N-terminal domain"/>
    <property type="match status" value="1"/>
</dbReference>
<evidence type="ECO:0000259" key="5">
    <source>
        <dbReference type="Pfam" id="PF14008"/>
    </source>
</evidence>
<dbReference type="Gene3D" id="3.60.21.10">
    <property type="match status" value="1"/>
</dbReference>
<dbReference type="PANTHER" id="PTHR45867">
    <property type="entry name" value="PURPLE ACID PHOSPHATASE"/>
    <property type="match status" value="1"/>
</dbReference>
<feature type="domain" description="Purple acid phosphatase C-terminal" evidence="5">
    <location>
        <begin position="349"/>
        <end position="413"/>
    </location>
</feature>
<dbReference type="Pfam" id="PF14008">
    <property type="entry name" value="Metallophos_C"/>
    <property type="match status" value="1"/>
</dbReference>
<dbReference type="PANTHER" id="PTHR45867:SF10">
    <property type="entry name" value="PURPLE ACID PHOSPHATASE"/>
    <property type="match status" value="1"/>
</dbReference>
<dbReference type="EMBL" id="JASAOG010000275">
    <property type="protein sequence ID" value="KAK0041445.1"/>
    <property type="molecule type" value="Genomic_DNA"/>
</dbReference>
<feature type="transmembrane region" description="Helical" evidence="3">
    <location>
        <begin position="475"/>
        <end position="495"/>
    </location>
</feature>
<name>A0AAD8AUX6_BIOPF</name>
<evidence type="ECO:0000313" key="7">
    <source>
        <dbReference type="EMBL" id="KAK0041445.1"/>
    </source>
</evidence>
<dbReference type="InterPro" id="IPR025733">
    <property type="entry name" value="PAPs_C"/>
</dbReference>
<keyword evidence="8" id="KW-1185">Reference proteome</keyword>
<feature type="region of interest" description="Disordered" evidence="2">
    <location>
        <begin position="526"/>
        <end position="551"/>
    </location>
</feature>